<dbReference type="AlphaFoldDB" id="A0ABD6D166"/>
<dbReference type="Proteomes" id="UP001597075">
    <property type="component" value="Unassembled WGS sequence"/>
</dbReference>
<keyword evidence="2" id="KW-1185">Reference proteome</keyword>
<gene>
    <name evidence="1" type="ORF">ACFSBJ_13125</name>
</gene>
<accession>A0ABD6D166</accession>
<organism evidence="1 2">
    <name type="scientific">Haloplanus ruber</name>
    <dbReference type="NCBI Taxonomy" id="869892"/>
    <lineage>
        <taxon>Archaea</taxon>
        <taxon>Methanobacteriati</taxon>
        <taxon>Methanobacteriota</taxon>
        <taxon>Stenosarchaea group</taxon>
        <taxon>Halobacteria</taxon>
        <taxon>Halobacteriales</taxon>
        <taxon>Haloferacaceae</taxon>
        <taxon>Haloplanus</taxon>
    </lineage>
</organism>
<reference evidence="1 2" key="1">
    <citation type="journal article" date="2019" name="Int. J. Syst. Evol. Microbiol.">
        <title>The Global Catalogue of Microorganisms (GCM) 10K type strain sequencing project: providing services to taxonomists for standard genome sequencing and annotation.</title>
        <authorList>
            <consortium name="The Broad Institute Genomics Platform"/>
            <consortium name="The Broad Institute Genome Sequencing Center for Infectious Disease"/>
            <person name="Wu L."/>
            <person name="Ma J."/>
        </authorList>
    </citation>
    <scope>NUCLEOTIDE SEQUENCE [LARGE SCALE GENOMIC DNA]</scope>
    <source>
        <strain evidence="1 2">CGMCC 1.10594</strain>
    </source>
</reference>
<name>A0ABD6D166_9EURY</name>
<protein>
    <submittedName>
        <fullName evidence="1">Uncharacterized protein</fullName>
    </submittedName>
</protein>
<sequence>MTRGERLGGTDAVVEECDDRMLADGARAAGGATVRRVTGRNCSMRSNPANLTWCQTSLYI</sequence>
<comment type="caution">
    <text evidence="1">The sequence shown here is derived from an EMBL/GenBank/DDBJ whole genome shotgun (WGS) entry which is preliminary data.</text>
</comment>
<proteinExistence type="predicted"/>
<evidence type="ECO:0000313" key="2">
    <source>
        <dbReference type="Proteomes" id="UP001597075"/>
    </source>
</evidence>
<dbReference type="EMBL" id="JBHUDL010000010">
    <property type="protein sequence ID" value="MFD1634666.1"/>
    <property type="molecule type" value="Genomic_DNA"/>
</dbReference>
<evidence type="ECO:0000313" key="1">
    <source>
        <dbReference type="EMBL" id="MFD1634666.1"/>
    </source>
</evidence>